<evidence type="ECO:0008006" key="3">
    <source>
        <dbReference type="Google" id="ProtNLM"/>
    </source>
</evidence>
<gene>
    <name evidence="1" type="ordered locus">Desac_1627</name>
</gene>
<dbReference type="EMBL" id="CP002629">
    <property type="protein sequence ID" value="AEB09476.1"/>
    <property type="molecule type" value="Genomic_DNA"/>
</dbReference>
<proteinExistence type="predicted"/>
<dbReference type="InterPro" id="IPR007487">
    <property type="entry name" value="ABC_transpt-TYRBP-like"/>
</dbReference>
<dbReference type="Gene3D" id="3.40.50.2300">
    <property type="match status" value="2"/>
</dbReference>
<reference evidence="2" key="2">
    <citation type="submission" date="2011-03" db="EMBL/GenBank/DDBJ databases">
        <title>The complete genome of Desulfobacca acetoxidans DSM 11109.</title>
        <authorList>
            <consortium name="US DOE Joint Genome Institute (JGI-PGF)"/>
            <person name="Lucas S."/>
            <person name="Copeland A."/>
            <person name="Lapidus A."/>
            <person name="Bruce D."/>
            <person name="Goodwin L."/>
            <person name="Pitluck S."/>
            <person name="Peters L."/>
            <person name="Kyrpides N."/>
            <person name="Mavromatis K."/>
            <person name="Ivanova N."/>
            <person name="Ovchinnikova G."/>
            <person name="Teshima H."/>
            <person name="Detter J.C."/>
            <person name="Han C."/>
            <person name="Land M."/>
            <person name="Hauser L."/>
            <person name="Markowitz V."/>
            <person name="Cheng J.-F."/>
            <person name="Hugenholtz P."/>
            <person name="Woyke T."/>
            <person name="Wu D."/>
            <person name="Spring S."/>
            <person name="Schueler E."/>
            <person name="Brambilla E."/>
            <person name="Klenk H.-P."/>
            <person name="Eisen J.A."/>
        </authorList>
    </citation>
    <scope>NUCLEOTIDE SEQUENCE [LARGE SCALE GENOMIC DNA]</scope>
    <source>
        <strain evidence="2">ATCC 700848 / DSM 11109 / ASRB2</strain>
    </source>
</reference>
<organism evidence="1 2">
    <name type="scientific">Desulfobacca acetoxidans (strain ATCC 700848 / DSM 11109 / ASRB2)</name>
    <dbReference type="NCBI Taxonomy" id="880072"/>
    <lineage>
        <taxon>Bacteria</taxon>
        <taxon>Pseudomonadati</taxon>
        <taxon>Thermodesulfobacteriota</taxon>
        <taxon>Desulfobaccia</taxon>
        <taxon>Desulfobaccales</taxon>
        <taxon>Desulfobaccaceae</taxon>
        <taxon>Desulfobacca</taxon>
    </lineage>
</organism>
<sequence length="322" mass="34972">MASTTLSAKYLFLNFLVAAFILTPGCSPDRSAGTIKVFSWTSTPQARNVIAGLEKGLARSLSVVDIGADYPTGVQLVRQLASERLQLLVVLGTPALMLTAPEIKRTPVVFAMVADPYHTGAAYDKHHPEDHQENITGIASPPPLEEAIRQGLKLFPARRHWGLIYDPYEGSSVELQQNFADLAQKAGLTLTVQSLTDQREAAAALEALEKQKVQVVFIPPDQNARRYSPLLLQKGAARCFVVVNGNPRIKGKGAVLSVTLDYEAVGRKAADLANRLLAGAKPASIPIVHDSPVKLTVDENLLSRWAGYPPANRETRRRTLTP</sequence>
<keyword evidence="2" id="KW-1185">Reference proteome</keyword>
<protein>
    <recommendedName>
        <fullName evidence="3">ABC transporter substrate-binding protein</fullName>
    </recommendedName>
</protein>
<evidence type="ECO:0000313" key="2">
    <source>
        <dbReference type="Proteomes" id="UP000000483"/>
    </source>
</evidence>
<dbReference type="RefSeq" id="WP_013706586.1">
    <property type="nucleotide sequence ID" value="NC_015388.1"/>
</dbReference>
<dbReference type="STRING" id="880072.Desac_1627"/>
<dbReference type="PANTHER" id="PTHR35271">
    <property type="entry name" value="ABC TRANSPORTER, SUBSTRATE-BINDING LIPOPROTEIN-RELATED"/>
    <property type="match status" value="1"/>
</dbReference>
<dbReference type="OrthoDB" id="9776955at2"/>
<reference evidence="1 2" key="1">
    <citation type="journal article" date="2011" name="Stand. Genomic Sci.">
        <title>Complete genome sequence of the acetate-degrading sulfate reducer Desulfobacca acetoxidans type strain (ASRB2).</title>
        <authorList>
            <person name="Goker M."/>
            <person name="Teshima H."/>
            <person name="Lapidus A."/>
            <person name="Nolan M."/>
            <person name="Lucas S."/>
            <person name="Hammon N."/>
            <person name="Deshpande S."/>
            <person name="Cheng J.F."/>
            <person name="Tapia R."/>
            <person name="Han C."/>
            <person name="Goodwin L."/>
            <person name="Pitluck S."/>
            <person name="Huntemann M."/>
            <person name="Liolios K."/>
            <person name="Ivanova N."/>
            <person name="Pagani I."/>
            <person name="Mavromatis K."/>
            <person name="Ovchinikova G."/>
            <person name="Pati A."/>
            <person name="Chen A."/>
            <person name="Palaniappan K."/>
            <person name="Land M."/>
            <person name="Hauser L."/>
            <person name="Brambilla E.M."/>
            <person name="Rohde M."/>
            <person name="Spring S."/>
            <person name="Detter J.C."/>
            <person name="Woyke T."/>
            <person name="Bristow J."/>
            <person name="Eisen J.A."/>
            <person name="Markowitz V."/>
            <person name="Hugenholtz P."/>
            <person name="Kyrpides N.C."/>
            <person name="Klenk H.P."/>
        </authorList>
    </citation>
    <scope>NUCLEOTIDE SEQUENCE [LARGE SCALE GENOMIC DNA]</scope>
    <source>
        <strain evidence="2">ATCC 700848 / DSM 11109 / ASRB2</strain>
    </source>
</reference>
<accession>F2NJG4</accession>
<dbReference type="PANTHER" id="PTHR35271:SF1">
    <property type="entry name" value="ABC TRANSPORTER, SUBSTRATE-BINDING LIPOPROTEIN"/>
    <property type="match status" value="1"/>
</dbReference>
<evidence type="ECO:0000313" key="1">
    <source>
        <dbReference type="EMBL" id="AEB09476.1"/>
    </source>
</evidence>
<dbReference type="SUPFAM" id="SSF53822">
    <property type="entry name" value="Periplasmic binding protein-like I"/>
    <property type="match status" value="1"/>
</dbReference>
<dbReference type="Proteomes" id="UP000000483">
    <property type="component" value="Chromosome"/>
</dbReference>
<name>F2NJG4_DESAR</name>
<dbReference type="Pfam" id="PF04392">
    <property type="entry name" value="ABC_sub_bind"/>
    <property type="match status" value="1"/>
</dbReference>
<dbReference type="eggNOG" id="COG2984">
    <property type="taxonomic scope" value="Bacteria"/>
</dbReference>
<dbReference type="KEGG" id="dao:Desac_1627"/>
<dbReference type="AlphaFoldDB" id="F2NJG4"/>
<dbReference type="InterPro" id="IPR028082">
    <property type="entry name" value="Peripla_BP_I"/>
</dbReference>
<dbReference type="HOGENOM" id="CLU_862559_0_0_7"/>